<dbReference type="AlphaFoldDB" id="A0AAF0WXM3"/>
<reference evidence="9" key="2">
    <citation type="submission" date="2022-03" db="EMBL/GenBank/DDBJ databases">
        <title>Draft title - Genomic analysis of global carrot germplasm unveils the trajectory of domestication and the origin of high carotenoid orange carrot.</title>
        <authorList>
            <person name="Iorizzo M."/>
            <person name="Ellison S."/>
            <person name="Senalik D."/>
            <person name="Macko-Podgorni A."/>
            <person name="Grzebelus D."/>
            <person name="Bostan H."/>
            <person name="Rolling W."/>
            <person name="Curaba J."/>
            <person name="Simon P."/>
        </authorList>
    </citation>
    <scope>NUCLEOTIDE SEQUENCE</scope>
    <source>
        <tissue evidence="9">Leaf</tissue>
    </source>
</reference>
<sequence length="1001" mass="113624">MDEESSLIDIVFSWSLPDILNHHLYKHKVEQIPDTFSSLLHYMNSFTFPLIEETRADLCSSITNVSKAPTFQVLEIKDAEPASNMNYAISIGRNQDIEFDADMYEPGYGDLIAFTVVRPKCGDDLYTDATNFTVALVQRVKIKKDNVVLLVTSSKPIDPEESMHKKLDATNLFVVFLMNLTTNLRIWEALKFQLDGRNAKIINKVLQHDFVIGRRCNFCFKEGNYRITASILAPTVRSFSLNTSQAEAVSNSFAMKYCCHENSVKLIWGPPGTGKTKTVAVLLYALLEQKCRTVTCAPTNIAVLEVAARLLRLVTQSNGYETYGLGDIILLGNRKRMKIDDHTDLLNIFLDYRTKILLKCFAPKSGWTNCLSSLISLVEDPEEQYRLYLRNEKYEESDEEDGYDEEEDKHSKSGRKKQNDFSQNQKVMNFEDFFRSRFFSKREFMKFCIVNLLTHLPTSFISLDNSFGTSLHSDAVNGIGLKDSLYVGISVPNIYDEYSIRMFCLQNACLFFCTASSSSKLHVTSMELLVVDEAAQLKECESNIPLQLPGLRHAILVGDEMQLSALVKSQASDEAGFGRSLFTRLVSLGYKKDLLDIQYRMHPSISLFPNKEFYHRQIADGPNVRQKNYQKHILRGDMYGSYSFINIPFGREESCDGYSLKNRVEVAVIAEVVANLFKESTGSKQKLSVGVISPYNAQVVAIQENFGTRYSMDPKSDFSVTVRSIDGFQGGEEDVILLSTVRCNGNGSVGFLSNCQRANVALTRARYCLWIFGNEATLRGSRSVWRNLINDAKNRRCYYNAQDDHRLAKTIVATLVDIDRFEVSLSIDSLLFQEAKWKVCFSNNFWTSMSNIQNIEIRKETLSHLTKLSNGLRWPCNDKSRIVIDGKSAQLVELCKVNCMNYIVWSVDVVKVHSSYSQVLKVWDMLPLSKIPNLLKDMDYSFGSYNMDLMYLCTFKKLEGTLEVPVTWPVHSDVARKITLPGTDPMQHLCSTFAAMSLNDN</sequence>
<evidence type="ECO:0000259" key="8">
    <source>
        <dbReference type="Pfam" id="PF20073"/>
    </source>
</evidence>
<dbReference type="Pfam" id="PF13087">
    <property type="entry name" value="AAA_12"/>
    <property type="match status" value="1"/>
</dbReference>
<dbReference type="GO" id="GO:0004386">
    <property type="term" value="F:helicase activity"/>
    <property type="evidence" value="ECO:0007669"/>
    <property type="project" value="UniProtKB-KW"/>
</dbReference>
<dbReference type="InterPro" id="IPR047187">
    <property type="entry name" value="SF1_C_Upf1"/>
</dbReference>
<keyword evidence="10" id="KW-1185">Reference proteome</keyword>
<keyword evidence="2" id="KW-0378">Hydrolase</keyword>
<dbReference type="SUPFAM" id="SSF52540">
    <property type="entry name" value="P-loop containing nucleoside triphosphate hydrolases"/>
    <property type="match status" value="1"/>
</dbReference>
<dbReference type="EMBL" id="CP093346">
    <property type="protein sequence ID" value="WOG97464.1"/>
    <property type="molecule type" value="Genomic_DNA"/>
</dbReference>
<evidence type="ECO:0000259" key="6">
    <source>
        <dbReference type="Pfam" id="PF13086"/>
    </source>
</evidence>
<evidence type="ECO:0000256" key="3">
    <source>
        <dbReference type="ARBA" id="ARBA00022806"/>
    </source>
</evidence>
<dbReference type="Gene3D" id="3.40.50.300">
    <property type="entry name" value="P-loop containing nucleotide triphosphate hydrolases"/>
    <property type="match status" value="2"/>
</dbReference>
<dbReference type="InterPro" id="IPR045055">
    <property type="entry name" value="DNA2/NAM7-like"/>
</dbReference>
<keyword evidence="4" id="KW-0067">ATP-binding</keyword>
<dbReference type="InterPro" id="IPR041677">
    <property type="entry name" value="DNA2/NAM7_AAA_11"/>
</dbReference>
<dbReference type="PANTHER" id="PTHR10887">
    <property type="entry name" value="DNA2/NAM7 HELICASE FAMILY"/>
    <property type="match status" value="1"/>
</dbReference>
<protein>
    <recommendedName>
        <fullName evidence="11">Helicase MAGATAMA 3</fullName>
    </recommendedName>
</protein>
<evidence type="ECO:0000259" key="7">
    <source>
        <dbReference type="Pfam" id="PF13087"/>
    </source>
</evidence>
<dbReference type="GO" id="GO:0005524">
    <property type="term" value="F:ATP binding"/>
    <property type="evidence" value="ECO:0007669"/>
    <property type="project" value="UniProtKB-KW"/>
</dbReference>
<evidence type="ECO:0000256" key="5">
    <source>
        <dbReference type="SAM" id="MobiDB-lite"/>
    </source>
</evidence>
<dbReference type="FunFam" id="3.40.50.300:FF:000326">
    <property type="entry name" value="P-loop containing nucleoside triphosphate hydrolase"/>
    <property type="match status" value="1"/>
</dbReference>
<proteinExistence type="predicted"/>
<dbReference type="Proteomes" id="UP000077755">
    <property type="component" value="Chromosome 4"/>
</dbReference>
<dbReference type="PANTHER" id="PTHR10887:SF522">
    <property type="entry name" value="P-LOOP CONTAINING NUCLEOSIDE TRIPHOSPHATE HYDROLASES SUPERFAMILY PROTEIN"/>
    <property type="match status" value="1"/>
</dbReference>
<evidence type="ECO:0000313" key="10">
    <source>
        <dbReference type="Proteomes" id="UP000077755"/>
    </source>
</evidence>
<dbReference type="GO" id="GO:0016787">
    <property type="term" value="F:hydrolase activity"/>
    <property type="evidence" value="ECO:0007669"/>
    <property type="project" value="UniProtKB-KW"/>
</dbReference>
<feature type="region of interest" description="Disordered" evidence="5">
    <location>
        <begin position="396"/>
        <end position="420"/>
    </location>
</feature>
<dbReference type="Pfam" id="PF13086">
    <property type="entry name" value="AAA_11"/>
    <property type="match status" value="1"/>
</dbReference>
<evidence type="ECO:0000256" key="2">
    <source>
        <dbReference type="ARBA" id="ARBA00022801"/>
    </source>
</evidence>
<evidence type="ECO:0000256" key="4">
    <source>
        <dbReference type="ARBA" id="ARBA00022840"/>
    </source>
</evidence>
<evidence type="ECO:0008006" key="11">
    <source>
        <dbReference type="Google" id="ProtNLM"/>
    </source>
</evidence>
<gene>
    <name evidence="9" type="ORF">DCAR_0416804</name>
</gene>
<dbReference type="InterPro" id="IPR045529">
    <property type="entry name" value="DUF6469"/>
</dbReference>
<dbReference type="GO" id="GO:0005694">
    <property type="term" value="C:chromosome"/>
    <property type="evidence" value="ECO:0007669"/>
    <property type="project" value="UniProtKB-ARBA"/>
</dbReference>
<accession>A0AAF0WXM3</accession>
<evidence type="ECO:0000256" key="1">
    <source>
        <dbReference type="ARBA" id="ARBA00022741"/>
    </source>
</evidence>
<dbReference type="Pfam" id="PF20073">
    <property type="entry name" value="DUF6469"/>
    <property type="match status" value="1"/>
</dbReference>
<reference evidence="9" key="1">
    <citation type="journal article" date="2016" name="Nat. Genet.">
        <title>A high-quality carrot genome assembly provides new insights into carotenoid accumulation and asterid genome evolution.</title>
        <authorList>
            <person name="Iorizzo M."/>
            <person name="Ellison S."/>
            <person name="Senalik D."/>
            <person name="Zeng P."/>
            <person name="Satapoomin P."/>
            <person name="Huang J."/>
            <person name="Bowman M."/>
            <person name="Iovene M."/>
            <person name="Sanseverino W."/>
            <person name="Cavagnaro P."/>
            <person name="Yildiz M."/>
            <person name="Macko-Podgorni A."/>
            <person name="Moranska E."/>
            <person name="Grzebelus E."/>
            <person name="Grzebelus D."/>
            <person name="Ashrafi H."/>
            <person name="Zheng Z."/>
            <person name="Cheng S."/>
            <person name="Spooner D."/>
            <person name="Van Deynze A."/>
            <person name="Simon P."/>
        </authorList>
    </citation>
    <scope>NUCLEOTIDE SEQUENCE</scope>
    <source>
        <tissue evidence="9">Leaf</tissue>
    </source>
</reference>
<dbReference type="InterPro" id="IPR027417">
    <property type="entry name" value="P-loop_NTPase"/>
</dbReference>
<name>A0AAF0WXM3_DAUCS</name>
<feature type="compositionally biased region" description="Acidic residues" evidence="5">
    <location>
        <begin position="396"/>
        <end position="407"/>
    </location>
</feature>
<organism evidence="9 10">
    <name type="scientific">Daucus carota subsp. sativus</name>
    <name type="common">Carrot</name>
    <dbReference type="NCBI Taxonomy" id="79200"/>
    <lineage>
        <taxon>Eukaryota</taxon>
        <taxon>Viridiplantae</taxon>
        <taxon>Streptophyta</taxon>
        <taxon>Embryophyta</taxon>
        <taxon>Tracheophyta</taxon>
        <taxon>Spermatophyta</taxon>
        <taxon>Magnoliopsida</taxon>
        <taxon>eudicotyledons</taxon>
        <taxon>Gunneridae</taxon>
        <taxon>Pentapetalae</taxon>
        <taxon>asterids</taxon>
        <taxon>campanulids</taxon>
        <taxon>Apiales</taxon>
        <taxon>Apiaceae</taxon>
        <taxon>Apioideae</taxon>
        <taxon>Scandiceae</taxon>
        <taxon>Daucinae</taxon>
        <taxon>Daucus</taxon>
        <taxon>Daucus sect. Daucus</taxon>
    </lineage>
</organism>
<keyword evidence="3" id="KW-0347">Helicase</keyword>
<feature type="domain" description="DNA2/NAM7 helicase-like C-terminal" evidence="7">
    <location>
        <begin position="578"/>
        <end position="775"/>
    </location>
</feature>
<dbReference type="CDD" id="cd18808">
    <property type="entry name" value="SF1_C_Upf1"/>
    <property type="match status" value="1"/>
</dbReference>
<feature type="domain" description="DNA2/NAM7 helicase helicase" evidence="6">
    <location>
        <begin position="241"/>
        <end position="570"/>
    </location>
</feature>
<evidence type="ECO:0000313" key="9">
    <source>
        <dbReference type="EMBL" id="WOG97464.1"/>
    </source>
</evidence>
<keyword evidence="1" id="KW-0547">Nucleotide-binding</keyword>
<dbReference type="InterPro" id="IPR041679">
    <property type="entry name" value="DNA2/NAM7-like_C"/>
</dbReference>
<feature type="domain" description="DUF6469" evidence="8">
    <location>
        <begin position="69"/>
        <end position="192"/>
    </location>
</feature>